<dbReference type="OrthoDB" id="9812921at2"/>
<evidence type="ECO:0000313" key="4">
    <source>
        <dbReference type="EMBL" id="SFC36452.1"/>
    </source>
</evidence>
<feature type="domain" description="Dipeptidylpeptidase IV N-terminal" evidence="3">
    <location>
        <begin position="126"/>
        <end position="449"/>
    </location>
</feature>
<dbReference type="InterPro" id="IPR002469">
    <property type="entry name" value="Peptidase_S9B_N"/>
</dbReference>
<dbReference type="GO" id="GO:0008236">
    <property type="term" value="F:serine-type peptidase activity"/>
    <property type="evidence" value="ECO:0007669"/>
    <property type="project" value="InterPro"/>
</dbReference>
<dbReference type="Pfam" id="PF00326">
    <property type="entry name" value="Peptidase_S9"/>
    <property type="match status" value="1"/>
</dbReference>
<dbReference type="Gene3D" id="2.140.10.30">
    <property type="entry name" value="Dipeptidylpeptidase IV, N-terminal domain"/>
    <property type="match status" value="1"/>
</dbReference>
<evidence type="ECO:0000313" key="5">
    <source>
        <dbReference type="Proteomes" id="UP000198862"/>
    </source>
</evidence>
<keyword evidence="5" id="KW-1185">Reference proteome</keyword>
<dbReference type="AlphaFoldDB" id="A0A1I1IL91"/>
<evidence type="ECO:0000259" key="3">
    <source>
        <dbReference type="Pfam" id="PF00930"/>
    </source>
</evidence>
<feature type="domain" description="Peptidase S9 prolyl oligopeptidase catalytic" evidence="2">
    <location>
        <begin position="539"/>
        <end position="738"/>
    </location>
</feature>
<dbReference type="GO" id="GO:0008239">
    <property type="term" value="F:dipeptidyl-peptidase activity"/>
    <property type="evidence" value="ECO:0007669"/>
    <property type="project" value="TreeGrafter"/>
</dbReference>
<protein>
    <submittedName>
        <fullName evidence="4">Dipeptidyl-peptidase-4</fullName>
    </submittedName>
</protein>
<dbReference type="SUPFAM" id="SSF82171">
    <property type="entry name" value="DPP6 N-terminal domain-like"/>
    <property type="match status" value="1"/>
</dbReference>
<dbReference type="RefSeq" id="WP_091982393.1">
    <property type="nucleotide sequence ID" value="NZ_FOLO01000008.1"/>
</dbReference>
<name>A0A1I1IL91_9GAMM</name>
<evidence type="ECO:0000256" key="1">
    <source>
        <dbReference type="SAM" id="SignalP"/>
    </source>
</evidence>
<dbReference type="PANTHER" id="PTHR11731">
    <property type="entry name" value="PROTEASE FAMILY S9B,C DIPEPTIDYL-PEPTIDASE IV-RELATED"/>
    <property type="match status" value="1"/>
</dbReference>
<evidence type="ECO:0000259" key="2">
    <source>
        <dbReference type="Pfam" id="PF00326"/>
    </source>
</evidence>
<dbReference type="STRING" id="1123010.SAMN02745724_01506"/>
<dbReference type="SUPFAM" id="SSF53474">
    <property type="entry name" value="alpha/beta-Hydrolases"/>
    <property type="match status" value="1"/>
</dbReference>
<reference evidence="4 5" key="1">
    <citation type="submission" date="2016-10" db="EMBL/GenBank/DDBJ databases">
        <authorList>
            <person name="de Groot N.N."/>
        </authorList>
    </citation>
    <scope>NUCLEOTIDE SEQUENCE [LARGE SCALE GENOMIC DNA]</scope>
    <source>
        <strain evidence="4 5">DSM 6059</strain>
    </source>
</reference>
<dbReference type="PANTHER" id="PTHR11731:SF193">
    <property type="entry name" value="DIPEPTIDYL PEPTIDASE 9"/>
    <property type="match status" value="1"/>
</dbReference>
<feature type="chain" id="PRO_5011520731" evidence="1">
    <location>
        <begin position="22"/>
        <end position="738"/>
    </location>
</feature>
<proteinExistence type="predicted"/>
<dbReference type="InterPro" id="IPR029058">
    <property type="entry name" value="AB_hydrolase_fold"/>
</dbReference>
<dbReference type="EMBL" id="FOLO01000008">
    <property type="protein sequence ID" value="SFC36452.1"/>
    <property type="molecule type" value="Genomic_DNA"/>
</dbReference>
<dbReference type="Proteomes" id="UP000198862">
    <property type="component" value="Unassembled WGS sequence"/>
</dbReference>
<accession>A0A1I1IL91</accession>
<feature type="signal peptide" evidence="1">
    <location>
        <begin position="1"/>
        <end position="21"/>
    </location>
</feature>
<dbReference type="InterPro" id="IPR050278">
    <property type="entry name" value="Serine_Prot_S9B/DPPIV"/>
</dbReference>
<organism evidence="4 5">
    <name type="scientific">Pseudoalteromonas denitrificans DSM 6059</name>
    <dbReference type="NCBI Taxonomy" id="1123010"/>
    <lineage>
        <taxon>Bacteria</taxon>
        <taxon>Pseudomonadati</taxon>
        <taxon>Pseudomonadota</taxon>
        <taxon>Gammaproteobacteria</taxon>
        <taxon>Alteromonadales</taxon>
        <taxon>Pseudoalteromonadaceae</taxon>
        <taxon>Pseudoalteromonas</taxon>
    </lineage>
</organism>
<dbReference type="Gene3D" id="3.40.50.1820">
    <property type="entry name" value="alpha/beta hydrolase"/>
    <property type="match status" value="1"/>
</dbReference>
<keyword evidence="1" id="KW-0732">Signal</keyword>
<gene>
    <name evidence="4" type="ORF">SAMN02745724_01506</name>
</gene>
<dbReference type="GO" id="GO:0006508">
    <property type="term" value="P:proteolysis"/>
    <property type="evidence" value="ECO:0007669"/>
    <property type="project" value="InterPro"/>
</dbReference>
<dbReference type="Pfam" id="PF00930">
    <property type="entry name" value="DPPIV_N"/>
    <property type="match status" value="1"/>
</dbReference>
<dbReference type="InterPro" id="IPR001375">
    <property type="entry name" value="Peptidase_S9_cat"/>
</dbReference>
<sequence>MSHKTTLLSLVLAITSGTITAQPLTIERLFSDPGLSGKSPIKLKFSPTGERVTYLQGKEDDYNRYDLWEYNLKDKTNRLLVDSKSLFSGPENLSDEEKARRERQRIFGKGILEYKFSKDGSALLFPLNGDLYYYNLAKKESKKLTNTPEFETDARFSPKGKYVSFIRAQNVYALNIATGNEIKLTTDGGGVIKNGMAEFVSQEEMGRMTGYWWSNDESKIAFTRIDETPVSEAIRNEIYAEEVKLFNQRYPFTGTNNVDIQLGIVKLNNQKISWVDLGNHKDIYIPRVKWLQDSTTLSYQWQNRSQQKLELRSFDTTNAKQKVLLTETSKTWLNLHKELRFLKDNKHFVWASERDGFKHLYLYKNDGTLVRQITQGDWVVDSLQGVNEEKGLVYFSGRADSVLESHLYSVPLNHSGEIKRLTEKGQYHKVVMAKDYNSFIDSSSSVNQPASVSLRNNQGKFITWLEQNKLDSEHPLSPFVADLSAPEYGTLKAEDGQTLHYRLFKPKHLKAGKKYPVIVNVYGGPHAQRVTNSWRSKNLYFQYMVQQGYIVFQLDNRGSYNRGKAFEDPIYKHLGVSEVADQIKGVEFLRTLNFVDADRIGIYGHSYGGYMALMTMFKAGDYFKAGVSGAPVTDWTLYDTHYTERYLSHPKTNAAGYKASNVFDYSEGLKGPLMIYHGMADDNVLFTHATKVFKQLQDQAQPFEMMTYPGSKHSLRGKQVQTHLHKTITNFFDRHFKK</sequence>